<keyword evidence="1" id="KW-1133">Transmembrane helix</keyword>
<dbReference type="GO" id="GO:0080120">
    <property type="term" value="P:CAAX-box protein maturation"/>
    <property type="evidence" value="ECO:0007669"/>
    <property type="project" value="UniProtKB-ARBA"/>
</dbReference>
<keyword evidence="3" id="KW-0645">Protease</keyword>
<gene>
    <name evidence="3" type="ORF">MSHOH_0153</name>
</gene>
<organism evidence="3 4">
    <name type="scientific">Methanosarcina horonobensis HB-1 = JCM 15518</name>
    <dbReference type="NCBI Taxonomy" id="1434110"/>
    <lineage>
        <taxon>Archaea</taxon>
        <taxon>Methanobacteriati</taxon>
        <taxon>Methanobacteriota</taxon>
        <taxon>Stenosarchaea group</taxon>
        <taxon>Methanomicrobia</taxon>
        <taxon>Methanosarcinales</taxon>
        <taxon>Methanosarcinaceae</taxon>
        <taxon>Methanosarcina</taxon>
    </lineage>
</organism>
<reference evidence="3 4" key="1">
    <citation type="submission" date="2014-07" db="EMBL/GenBank/DDBJ databases">
        <title>Methanogenic archaea and the global carbon cycle.</title>
        <authorList>
            <person name="Henriksen J.R."/>
            <person name="Luke J."/>
            <person name="Reinhart S."/>
            <person name="Benedict M.N."/>
            <person name="Youngblut N.D."/>
            <person name="Metcalf M.E."/>
            <person name="Whitaker R.J."/>
            <person name="Metcalf W.W."/>
        </authorList>
    </citation>
    <scope>NUCLEOTIDE SEQUENCE [LARGE SCALE GENOMIC DNA]</scope>
    <source>
        <strain evidence="3 4">HB-1</strain>
    </source>
</reference>
<dbReference type="KEGG" id="mhor:MSHOH_0153"/>
<proteinExistence type="predicted"/>
<feature type="transmembrane region" description="Helical" evidence="1">
    <location>
        <begin position="376"/>
        <end position="396"/>
    </location>
</feature>
<name>A0A0E3S7U6_9EURY</name>
<evidence type="ECO:0000259" key="2">
    <source>
        <dbReference type="Pfam" id="PF02517"/>
    </source>
</evidence>
<accession>A0A0E3S7U6</accession>
<feature type="transmembrane region" description="Helical" evidence="1">
    <location>
        <begin position="297"/>
        <end position="316"/>
    </location>
</feature>
<feature type="transmembrane region" description="Helical" evidence="1">
    <location>
        <begin position="149"/>
        <end position="168"/>
    </location>
</feature>
<feature type="domain" description="CAAX prenyl protease 2/Lysostaphin resistance protein A-like" evidence="2">
    <location>
        <begin position="297"/>
        <end position="387"/>
    </location>
</feature>
<keyword evidence="1" id="KW-0472">Membrane</keyword>
<keyword evidence="4" id="KW-1185">Reference proteome</keyword>
<dbReference type="PATRIC" id="fig|1434110.4.peg.175"/>
<feature type="transmembrane region" description="Helical" evidence="1">
    <location>
        <begin position="14"/>
        <end position="35"/>
    </location>
</feature>
<dbReference type="InterPro" id="IPR003675">
    <property type="entry name" value="Rce1/LyrA-like_dom"/>
</dbReference>
<feature type="transmembrane region" description="Helical" evidence="1">
    <location>
        <begin position="258"/>
        <end position="277"/>
    </location>
</feature>
<feature type="transmembrane region" description="Helical" evidence="1">
    <location>
        <begin position="174"/>
        <end position="193"/>
    </location>
</feature>
<dbReference type="Pfam" id="PF02517">
    <property type="entry name" value="Rce1-like"/>
    <property type="match status" value="1"/>
</dbReference>
<feature type="transmembrane region" description="Helical" evidence="1">
    <location>
        <begin position="228"/>
        <end position="246"/>
    </location>
</feature>
<dbReference type="GO" id="GO:0004175">
    <property type="term" value="F:endopeptidase activity"/>
    <property type="evidence" value="ECO:0007669"/>
    <property type="project" value="UniProtKB-ARBA"/>
</dbReference>
<protein>
    <submittedName>
        <fullName evidence="3">CAAX amino terminal protease family protein</fullName>
    </submittedName>
</protein>
<feature type="transmembrane region" description="Helical" evidence="1">
    <location>
        <begin position="351"/>
        <end position="369"/>
    </location>
</feature>
<dbReference type="AlphaFoldDB" id="A0A0E3S7U6"/>
<keyword evidence="1" id="KW-0812">Transmembrane</keyword>
<dbReference type="GO" id="GO:0006508">
    <property type="term" value="P:proteolysis"/>
    <property type="evidence" value="ECO:0007669"/>
    <property type="project" value="UniProtKB-KW"/>
</dbReference>
<evidence type="ECO:0000313" key="4">
    <source>
        <dbReference type="Proteomes" id="UP000033101"/>
    </source>
</evidence>
<evidence type="ECO:0000313" key="3">
    <source>
        <dbReference type="EMBL" id="AKB76636.1"/>
    </source>
</evidence>
<dbReference type="HOGENOM" id="CLU_699457_0_0_2"/>
<sequence>MQKLISSHKRQKELNFLIIVSILILASIVISPAAASNSNLSLSPYPDMDSVSEKIHAETSGETVELGATDPYEDSEPFLKLEQKIDIAYTIVGIGAAVLILFGYLRILRETPNLQKKMMENFHLSKIFKTTEPEEIEEINEEEFETTRLRLLTAFPILGITLAELLMFSGRMGAAVWVHIGIVIALSLSEIFLKDPKIHRIYQAFMLLPVLRLINLSMPIFFETTLYTFVFIYGPLAIPVVVIVLHQRDSLEQIGITLKHFVPYMLLSVPLGFLMGLGEYLTIRASYLIPDLTFVNLLKLTITMVFFVGLVEELIFRSILQSRLEQALSVWEALLITSFMFGLMHSGYGTIYEIFYTGIVGLIMGLAFYKTKSLPFVAVLHGFVNVFLFGILPHQLNLLPGF</sequence>
<keyword evidence="3" id="KW-0378">Hydrolase</keyword>
<evidence type="ECO:0000256" key="1">
    <source>
        <dbReference type="SAM" id="Phobius"/>
    </source>
</evidence>
<dbReference type="EMBL" id="CP009516">
    <property type="protein sequence ID" value="AKB76636.1"/>
    <property type="molecule type" value="Genomic_DNA"/>
</dbReference>
<dbReference type="Proteomes" id="UP000033101">
    <property type="component" value="Chromosome"/>
</dbReference>
<dbReference type="STRING" id="1434110.MSHOH_0153"/>
<feature type="transmembrane region" description="Helical" evidence="1">
    <location>
        <begin position="87"/>
        <end position="108"/>
    </location>
</feature>